<dbReference type="Proteomes" id="UP000448038">
    <property type="component" value="Unassembled WGS sequence"/>
</dbReference>
<dbReference type="RefSeq" id="WP_146866969.1">
    <property type="nucleotide sequence ID" value="NZ_BJTZ01000094.1"/>
</dbReference>
<dbReference type="EMBL" id="WOBN01000068">
    <property type="protein sequence ID" value="MUK51537.1"/>
    <property type="molecule type" value="Genomic_DNA"/>
</dbReference>
<reference evidence="2 4" key="2">
    <citation type="submission" date="2019-11" db="EMBL/GenBank/DDBJ databases">
        <title>Using colonization assays and comparative genomics to discover symbiosis behaviors and factors in Vibrio fischeri.</title>
        <authorList>
            <person name="Bongrand C."/>
            <person name="Moriano-Gutierrez S."/>
            <person name="Arevalo P."/>
            <person name="Mcfall-Ngai M."/>
            <person name="Visick K."/>
            <person name="Polz M.F."/>
            <person name="Ruby E.G."/>
        </authorList>
    </citation>
    <scope>NUCLEOTIDE SEQUENCE [LARGE SCALE GENOMIC DNA]</scope>
    <source>
        <strain evidence="4">emors.4.1</strain>
        <strain evidence="2">Emors.4.1</strain>
    </source>
</reference>
<organism evidence="1 3">
    <name type="scientific">Aliivibrio fischeri</name>
    <name type="common">Vibrio fischeri</name>
    <dbReference type="NCBI Taxonomy" id="668"/>
    <lineage>
        <taxon>Bacteria</taxon>
        <taxon>Pseudomonadati</taxon>
        <taxon>Pseudomonadota</taxon>
        <taxon>Gammaproteobacteria</taxon>
        <taxon>Vibrionales</taxon>
        <taxon>Vibrionaceae</taxon>
        <taxon>Aliivibrio</taxon>
    </lineage>
</organism>
<gene>
    <name evidence="1" type="ORF">AFI02nite_42260</name>
    <name evidence="2" type="ORF">GNP88_20860</name>
</gene>
<sequence length="80" mass="9214">MEITATKHKEIYSQQNDDSLDIRDLVASVDHLLPDASEGLKNKFIDREKLVDESEYTKALLQEVVDTHFEKNCDVKCHPL</sequence>
<evidence type="ECO:0000313" key="3">
    <source>
        <dbReference type="Proteomes" id="UP000321787"/>
    </source>
</evidence>
<dbReference type="AlphaFoldDB" id="A0A510USJ7"/>
<reference evidence="1 3" key="1">
    <citation type="submission" date="2019-07" db="EMBL/GenBank/DDBJ databases">
        <title>Whole genome shotgun sequence of Aliivibrio fischeri NBRC 101058.</title>
        <authorList>
            <person name="Hosoyama A."/>
            <person name="Uohara A."/>
            <person name="Ohji S."/>
            <person name="Ichikawa N."/>
        </authorList>
    </citation>
    <scope>NUCLEOTIDE SEQUENCE [LARGE SCALE GENOMIC DNA]</scope>
    <source>
        <strain evidence="1 3">NBRC 101058</strain>
    </source>
</reference>
<evidence type="ECO:0000313" key="1">
    <source>
        <dbReference type="EMBL" id="GEK16190.1"/>
    </source>
</evidence>
<name>A0A510USJ7_ALIFS</name>
<evidence type="ECO:0000313" key="4">
    <source>
        <dbReference type="Proteomes" id="UP000448038"/>
    </source>
</evidence>
<proteinExistence type="predicted"/>
<protein>
    <submittedName>
        <fullName evidence="1">Uncharacterized protein</fullName>
    </submittedName>
</protein>
<dbReference type="EMBL" id="BJTZ01000094">
    <property type="protein sequence ID" value="GEK16190.1"/>
    <property type="molecule type" value="Genomic_DNA"/>
</dbReference>
<accession>A0A510USJ7</accession>
<comment type="caution">
    <text evidence="1">The sequence shown here is derived from an EMBL/GenBank/DDBJ whole genome shotgun (WGS) entry which is preliminary data.</text>
</comment>
<dbReference type="Proteomes" id="UP000321787">
    <property type="component" value="Unassembled WGS sequence"/>
</dbReference>
<evidence type="ECO:0000313" key="2">
    <source>
        <dbReference type="EMBL" id="MUK51537.1"/>
    </source>
</evidence>